<name>A0ABT2H6K4_9MICO</name>
<reference evidence="3" key="1">
    <citation type="submission" date="2022-08" db="EMBL/GenBank/DDBJ databases">
        <authorList>
            <person name="Deng Y."/>
            <person name="Han X.-F."/>
            <person name="Zhang Y.-Q."/>
        </authorList>
    </citation>
    <scope>NUCLEOTIDE SEQUENCE</scope>
    <source>
        <strain evidence="3">CPCC 203386</strain>
    </source>
</reference>
<protein>
    <submittedName>
        <fullName evidence="3">ABC transporter substrate-binding protein</fullName>
    </submittedName>
</protein>
<feature type="signal peptide" evidence="1">
    <location>
        <begin position="1"/>
        <end position="31"/>
    </location>
</feature>
<sequence length="521" mass="55290">MSLFLPTPSTRRAGASVALLAAGALALSGCAASSQSATPSTAVVAAYSGTVDSLDPQHSDYGQTNLIDATLYEPLVTYDADNQLVAGLASTFELSADATSVSIVLNDGVTFHDGSPLTSADVKYSLDRYVSVGTGIASLLSNYASTEIVDDTTLTITLKQPDSIFLGKLSKAYILSQKLVEANAGDDQGQGWLSTHDAGTGPFTLPDDVVAGQNITVERYDDYWDYDEARPESITFRRIDESATQRAELEAGNIDYANNLSTADFNAIDAADITKASLDIVNQQFIYFNTTTGPTSDVRVRQALQLAFDYEGALSSILGGQGQIATGPVPLGMPCTLDTPAFAQDLDKAKQLLDDAGQSGLTLTMRYQPDISDQAQEAVLYQSDLQKIGVTLNLEPITFADYLTLLQSTDTIPQMILLADNAQVPNVGSFLTQFYGPDSAGSNRSGFTSPELSALITDAAATSDEAAQCDDYTQAQQIVYDQATAVDLFTIPWPAAYSSRLQNVEASATVTPVSFADVTVD</sequence>
<accession>A0ABT2H6K4</accession>
<feature type="domain" description="Solute-binding protein family 5" evidence="2">
    <location>
        <begin position="84"/>
        <end position="440"/>
    </location>
</feature>
<dbReference type="Gene3D" id="3.90.76.10">
    <property type="entry name" value="Dipeptide-binding Protein, Domain 1"/>
    <property type="match status" value="1"/>
</dbReference>
<dbReference type="Gene3D" id="3.40.190.10">
    <property type="entry name" value="Periplasmic binding protein-like II"/>
    <property type="match status" value="1"/>
</dbReference>
<dbReference type="PIRSF" id="PIRSF002741">
    <property type="entry name" value="MppA"/>
    <property type="match status" value="1"/>
</dbReference>
<organism evidence="3 4">
    <name type="scientific">Herbiconiux daphne</name>
    <dbReference type="NCBI Taxonomy" id="2970914"/>
    <lineage>
        <taxon>Bacteria</taxon>
        <taxon>Bacillati</taxon>
        <taxon>Actinomycetota</taxon>
        <taxon>Actinomycetes</taxon>
        <taxon>Micrococcales</taxon>
        <taxon>Microbacteriaceae</taxon>
        <taxon>Herbiconiux</taxon>
    </lineage>
</organism>
<dbReference type="PANTHER" id="PTHR30290">
    <property type="entry name" value="PERIPLASMIC BINDING COMPONENT OF ABC TRANSPORTER"/>
    <property type="match status" value="1"/>
</dbReference>
<comment type="caution">
    <text evidence="3">The sequence shown here is derived from an EMBL/GenBank/DDBJ whole genome shotgun (WGS) entry which is preliminary data.</text>
</comment>
<dbReference type="Gene3D" id="3.10.105.10">
    <property type="entry name" value="Dipeptide-binding Protein, Domain 3"/>
    <property type="match status" value="1"/>
</dbReference>
<gene>
    <name evidence="3" type="ORF">N1032_17560</name>
</gene>
<keyword evidence="4" id="KW-1185">Reference proteome</keyword>
<dbReference type="EMBL" id="JANLCJ010000007">
    <property type="protein sequence ID" value="MCS5735554.1"/>
    <property type="molecule type" value="Genomic_DNA"/>
</dbReference>
<dbReference type="InterPro" id="IPR039424">
    <property type="entry name" value="SBP_5"/>
</dbReference>
<dbReference type="InterPro" id="IPR030678">
    <property type="entry name" value="Peptide/Ni-bd"/>
</dbReference>
<dbReference type="Pfam" id="PF00496">
    <property type="entry name" value="SBP_bac_5"/>
    <property type="match status" value="1"/>
</dbReference>
<dbReference type="SUPFAM" id="SSF53850">
    <property type="entry name" value="Periplasmic binding protein-like II"/>
    <property type="match status" value="1"/>
</dbReference>
<feature type="chain" id="PRO_5046428574" evidence="1">
    <location>
        <begin position="32"/>
        <end position="521"/>
    </location>
</feature>
<dbReference type="Proteomes" id="UP001165586">
    <property type="component" value="Unassembled WGS sequence"/>
</dbReference>
<evidence type="ECO:0000259" key="2">
    <source>
        <dbReference type="Pfam" id="PF00496"/>
    </source>
</evidence>
<evidence type="ECO:0000313" key="3">
    <source>
        <dbReference type="EMBL" id="MCS5735554.1"/>
    </source>
</evidence>
<dbReference type="RefSeq" id="WP_259540498.1">
    <property type="nucleotide sequence ID" value="NZ_JANLCJ010000007.1"/>
</dbReference>
<evidence type="ECO:0000256" key="1">
    <source>
        <dbReference type="SAM" id="SignalP"/>
    </source>
</evidence>
<evidence type="ECO:0000313" key="4">
    <source>
        <dbReference type="Proteomes" id="UP001165586"/>
    </source>
</evidence>
<dbReference type="CDD" id="cd08512">
    <property type="entry name" value="PBP2_NikA_DppA_OppA_like_7"/>
    <property type="match status" value="1"/>
</dbReference>
<proteinExistence type="predicted"/>
<keyword evidence="1" id="KW-0732">Signal</keyword>
<dbReference type="InterPro" id="IPR000914">
    <property type="entry name" value="SBP_5_dom"/>
</dbReference>